<evidence type="ECO:0000313" key="2">
    <source>
        <dbReference type="Proteomes" id="UP001157109"/>
    </source>
</evidence>
<protein>
    <recommendedName>
        <fullName evidence="3">Alpha/beta hydrolase</fullName>
    </recommendedName>
</protein>
<organism evidence="1 2">
    <name type="scientific">Arsenicicoccus piscis</name>
    <dbReference type="NCBI Taxonomy" id="673954"/>
    <lineage>
        <taxon>Bacteria</taxon>
        <taxon>Bacillati</taxon>
        <taxon>Actinomycetota</taxon>
        <taxon>Actinomycetes</taxon>
        <taxon>Micrococcales</taxon>
        <taxon>Intrasporangiaceae</taxon>
        <taxon>Arsenicicoccus</taxon>
    </lineage>
</organism>
<dbReference type="Gene3D" id="3.40.50.1820">
    <property type="entry name" value="alpha/beta hydrolase"/>
    <property type="match status" value="1"/>
</dbReference>
<reference evidence="2" key="1">
    <citation type="journal article" date="2019" name="Int. J. Syst. Evol. Microbiol.">
        <title>The Global Catalogue of Microorganisms (GCM) 10K type strain sequencing project: providing services to taxonomists for standard genome sequencing and annotation.</title>
        <authorList>
            <consortium name="The Broad Institute Genomics Platform"/>
            <consortium name="The Broad Institute Genome Sequencing Center for Infectious Disease"/>
            <person name="Wu L."/>
            <person name="Ma J."/>
        </authorList>
    </citation>
    <scope>NUCLEOTIDE SEQUENCE [LARGE SCALE GENOMIC DNA]</scope>
    <source>
        <strain evidence="2">NBRC 105830</strain>
    </source>
</reference>
<evidence type="ECO:0008006" key="3">
    <source>
        <dbReference type="Google" id="ProtNLM"/>
    </source>
</evidence>
<dbReference type="Proteomes" id="UP001157109">
    <property type="component" value="Unassembled WGS sequence"/>
</dbReference>
<dbReference type="EMBL" id="BSUJ01000001">
    <property type="protein sequence ID" value="GMA21845.1"/>
    <property type="molecule type" value="Genomic_DNA"/>
</dbReference>
<accession>A0ABQ6HU49</accession>
<name>A0ABQ6HU49_9MICO</name>
<proteinExistence type="predicted"/>
<gene>
    <name evidence="1" type="ORF">GCM10025862_38660</name>
</gene>
<keyword evidence="2" id="KW-1185">Reference proteome</keyword>
<sequence>MLDAPLLDLQHAVELAAADRHVPPTITWTALQIAALVHGVRWASLDHLSDPTWLTVPTLVFHGADDRTVPVSDSEELRAKRPDLVQLVVTPGADHVESWNRDPAAYDRRLVEFVTSG</sequence>
<dbReference type="SUPFAM" id="SSF53474">
    <property type="entry name" value="alpha/beta-Hydrolases"/>
    <property type="match status" value="1"/>
</dbReference>
<comment type="caution">
    <text evidence="1">The sequence shown here is derived from an EMBL/GenBank/DDBJ whole genome shotgun (WGS) entry which is preliminary data.</text>
</comment>
<evidence type="ECO:0000313" key="1">
    <source>
        <dbReference type="EMBL" id="GMA21845.1"/>
    </source>
</evidence>
<dbReference type="InterPro" id="IPR029058">
    <property type="entry name" value="AB_hydrolase_fold"/>
</dbReference>